<sequence length="221" mass="23839">MNGGDGQAGGRATAGRERRDLPVLGGPRAERADAAQNRRRILAAAAGILAARGVEALSMDEVARAAGVGVGTVYRRFGDRAGLVYAVVDDREREFQERFLQGPPPLGPPPPGAQDVTPLDRARAFLHALADRTEAQSELLEAAEMDSPDARFRDGWYTLYQRHLTGLITQIRPGADAGYLADALLAPFAANLFRYQRHTRGMGLDRIKAGLDDLLEGLGRP</sequence>
<dbReference type="PROSITE" id="PS50977">
    <property type="entry name" value="HTH_TETR_2"/>
    <property type="match status" value="1"/>
</dbReference>
<organism evidence="5 6">
    <name type="scientific">Actinomadura viridis</name>
    <dbReference type="NCBI Taxonomy" id="58110"/>
    <lineage>
        <taxon>Bacteria</taxon>
        <taxon>Bacillati</taxon>
        <taxon>Actinomycetota</taxon>
        <taxon>Actinomycetes</taxon>
        <taxon>Streptosporangiales</taxon>
        <taxon>Thermomonosporaceae</taxon>
        <taxon>Actinomadura</taxon>
    </lineage>
</organism>
<accession>A0A931GKT4</accession>
<dbReference type="GO" id="GO:0003700">
    <property type="term" value="F:DNA-binding transcription factor activity"/>
    <property type="evidence" value="ECO:0007669"/>
    <property type="project" value="TreeGrafter"/>
</dbReference>
<dbReference type="SUPFAM" id="SSF48498">
    <property type="entry name" value="Tetracyclin repressor-like, C-terminal domain"/>
    <property type="match status" value="1"/>
</dbReference>
<dbReference type="InterPro" id="IPR036271">
    <property type="entry name" value="Tet_transcr_reg_TetR-rel_C_sf"/>
</dbReference>
<gene>
    <name evidence="5" type="ORF">IW256_004568</name>
</gene>
<dbReference type="RefSeq" id="WP_307829006.1">
    <property type="nucleotide sequence ID" value="NZ_BAABES010000016.1"/>
</dbReference>
<dbReference type="GO" id="GO:0000976">
    <property type="term" value="F:transcription cis-regulatory region binding"/>
    <property type="evidence" value="ECO:0007669"/>
    <property type="project" value="TreeGrafter"/>
</dbReference>
<feature type="region of interest" description="Disordered" evidence="3">
    <location>
        <begin position="1"/>
        <end position="32"/>
    </location>
</feature>
<dbReference type="PRINTS" id="PR00455">
    <property type="entry name" value="HTHTETR"/>
</dbReference>
<keyword evidence="1 2" id="KW-0238">DNA-binding</keyword>
<protein>
    <submittedName>
        <fullName evidence="5">AcrR family transcriptional regulator</fullName>
    </submittedName>
</protein>
<dbReference type="InterPro" id="IPR050109">
    <property type="entry name" value="HTH-type_TetR-like_transc_reg"/>
</dbReference>
<dbReference type="AlphaFoldDB" id="A0A931GKT4"/>
<evidence type="ECO:0000256" key="3">
    <source>
        <dbReference type="SAM" id="MobiDB-lite"/>
    </source>
</evidence>
<evidence type="ECO:0000256" key="2">
    <source>
        <dbReference type="PROSITE-ProRule" id="PRU00335"/>
    </source>
</evidence>
<reference evidence="5" key="1">
    <citation type="submission" date="2020-11" db="EMBL/GenBank/DDBJ databases">
        <title>Sequencing the genomes of 1000 actinobacteria strains.</title>
        <authorList>
            <person name="Klenk H.-P."/>
        </authorList>
    </citation>
    <scope>NUCLEOTIDE SEQUENCE</scope>
    <source>
        <strain evidence="5">DSM 43175</strain>
    </source>
</reference>
<dbReference type="InterPro" id="IPR001647">
    <property type="entry name" value="HTH_TetR"/>
</dbReference>
<dbReference type="Proteomes" id="UP000614047">
    <property type="component" value="Unassembled WGS sequence"/>
</dbReference>
<dbReference type="SUPFAM" id="SSF46689">
    <property type="entry name" value="Homeodomain-like"/>
    <property type="match status" value="1"/>
</dbReference>
<feature type="domain" description="HTH tetR-type" evidence="4">
    <location>
        <begin position="35"/>
        <end position="95"/>
    </location>
</feature>
<evidence type="ECO:0000259" key="4">
    <source>
        <dbReference type="PROSITE" id="PS50977"/>
    </source>
</evidence>
<dbReference type="PANTHER" id="PTHR30055:SF209">
    <property type="entry name" value="POSSIBLE TRANSCRIPTIONAL REGULATORY PROTEIN (PROBABLY TETR-FAMILY)"/>
    <property type="match status" value="1"/>
</dbReference>
<dbReference type="Pfam" id="PF00440">
    <property type="entry name" value="TetR_N"/>
    <property type="match status" value="1"/>
</dbReference>
<dbReference type="EMBL" id="JADOUA010000001">
    <property type="protein sequence ID" value="MBG6090455.1"/>
    <property type="molecule type" value="Genomic_DNA"/>
</dbReference>
<dbReference type="InterPro" id="IPR009057">
    <property type="entry name" value="Homeodomain-like_sf"/>
</dbReference>
<evidence type="ECO:0000313" key="6">
    <source>
        <dbReference type="Proteomes" id="UP000614047"/>
    </source>
</evidence>
<dbReference type="PANTHER" id="PTHR30055">
    <property type="entry name" value="HTH-TYPE TRANSCRIPTIONAL REGULATOR RUTR"/>
    <property type="match status" value="1"/>
</dbReference>
<evidence type="ECO:0000313" key="5">
    <source>
        <dbReference type="EMBL" id="MBG6090455.1"/>
    </source>
</evidence>
<comment type="caution">
    <text evidence="5">The sequence shown here is derived from an EMBL/GenBank/DDBJ whole genome shotgun (WGS) entry which is preliminary data.</text>
</comment>
<dbReference type="Gene3D" id="1.10.357.10">
    <property type="entry name" value="Tetracycline Repressor, domain 2"/>
    <property type="match status" value="1"/>
</dbReference>
<feature type="DNA-binding region" description="H-T-H motif" evidence="2">
    <location>
        <begin position="58"/>
        <end position="77"/>
    </location>
</feature>
<name>A0A931GKT4_9ACTN</name>
<keyword evidence="6" id="KW-1185">Reference proteome</keyword>
<evidence type="ECO:0000256" key="1">
    <source>
        <dbReference type="ARBA" id="ARBA00023125"/>
    </source>
</evidence>
<proteinExistence type="predicted"/>